<reference evidence="1 2" key="1">
    <citation type="submission" date="2019-03" db="EMBL/GenBank/DDBJ databases">
        <title>The complete genome sequence of Swingsia_sp. F3b2 LMG30590(T).</title>
        <authorList>
            <person name="Chua K.-O."/>
            <person name="Chan K.-G."/>
            <person name="See-Too W.-S."/>
        </authorList>
    </citation>
    <scope>NUCLEOTIDE SEQUENCE [LARGE SCALE GENOMIC DNA]</scope>
    <source>
        <strain evidence="1 2">F3b2</strain>
    </source>
</reference>
<dbReference type="KEGG" id="swf:E3E12_05965"/>
<dbReference type="EMBL" id="CP038231">
    <property type="protein sequence ID" value="QDH13801.1"/>
    <property type="molecule type" value="Genomic_DNA"/>
</dbReference>
<protein>
    <submittedName>
        <fullName evidence="1">Uncharacterized protein</fullName>
    </submittedName>
</protein>
<dbReference type="RefSeq" id="WP_141443509.1">
    <property type="nucleotide sequence ID" value="NZ_CP038231.1"/>
</dbReference>
<dbReference type="AlphaFoldDB" id="A0A4Y6UBM0"/>
<sequence>MTKETKKQSGDYLKAMLGSTSLSWPRFPGVPNMTVDGQGHPQVQDLIPGRQQGTPLEAAFFNPILLALCMLVDASNQNGNALQNYVSGTVGMGPNDSAGVGIHTSSISGRPTYWDKSGDKGDLAYFADLEGLQPKGNYVATGGADDGKNCPVVFMGADDATGQVWVNTARQNGIGLIAGNQLLDGYSLPIEAIKSQYLDENTRTQPIGLEYKDAAGLFMLAISKAYADTLYATLVGLMAEQQRAQGVEGTLLSGTLGMVQGDVQGLGIHTDGTSNRPIYGDGRNGWRGIALLSDLNGLQPGGNYVPTAGKDDSYNRPVTLMGVDDKSGQAWFNADGQSAQFLVAGNIGLDDYSYTIKGIKSQYLDRGTRKQPAGIEYIDENGLYMLALSQSYADERYATQSALTAEQQRAQGVEGTLLSGTLGMAAGDVQGLGVHTNGQTGRPIYGDTVSGWHDLALAADLDGLQPKGNYVLTGGADDGKNCPILSMGADDNTGQVWINSAKQNDIRVVAGNTGLDDFSYGIRGIKSQYLDRGTRKQPAGIEYIDENGLYMLAISQSYADGRYATQSALSAETARAENIEGQLNRSKVAGDIAQDDYSYPCIGIKSQFADKGTRQQSTGLLYFDNSGRNFLAISQGYADGRYATQSALTTEQQRAQNVENSLLSGTLGMATGDVQGLGVHTNGQTGRPIYGDTVSGWHDLALAADLDGLQPKGNYVATGGADDGKNCPILSMGADDNTGQVWINSAKQNDIRVVAGNTGLDDFSYGIRGIKSQFADKGSRQQPTGLLYFDDAGGNHVAISQDYADGRYATQSALTAEQQRAQGVEGTLLSGTLGMAAGDVQGLGVHTNGHSGKPTYGDTVSGWRDLALATEVSAETQARQQDISQLQAQINSLQAQINALPKLNSPVGNNFRQVWNVSGLSDGAWVTFPAPFKNTDPSEICIQITGQDNNPQSLYGNVTQGSVTQTGFKLRVEDVNSGKSPVHDSSQGTFYFEAVGKYN</sequence>
<name>A0A4Y6UBM0_9PROT</name>
<keyword evidence="2" id="KW-1185">Reference proteome</keyword>
<proteinExistence type="predicted"/>
<gene>
    <name evidence="1" type="ORF">E3E12_05965</name>
</gene>
<accession>A0A4Y6UBM0</accession>
<dbReference type="OrthoDB" id="9853668at2"/>
<organism evidence="1 2">
    <name type="scientific">Formicincola oecophyllae</name>
    <dbReference type="NCBI Taxonomy" id="2558361"/>
    <lineage>
        <taxon>Bacteria</taxon>
        <taxon>Pseudomonadati</taxon>
        <taxon>Pseudomonadota</taxon>
        <taxon>Alphaproteobacteria</taxon>
        <taxon>Acetobacterales</taxon>
        <taxon>Acetobacteraceae</taxon>
        <taxon>Formicincola</taxon>
    </lineage>
</organism>
<evidence type="ECO:0000313" key="2">
    <source>
        <dbReference type="Proteomes" id="UP000318709"/>
    </source>
</evidence>
<dbReference type="Proteomes" id="UP000318709">
    <property type="component" value="Chromosome"/>
</dbReference>
<evidence type="ECO:0000313" key="1">
    <source>
        <dbReference type="EMBL" id="QDH13801.1"/>
    </source>
</evidence>